<comment type="caution">
    <text evidence="2">The sequence shown here is derived from an EMBL/GenBank/DDBJ whole genome shotgun (WGS) entry which is preliminary data.</text>
</comment>
<dbReference type="GO" id="GO:0008168">
    <property type="term" value="F:methyltransferase activity"/>
    <property type="evidence" value="ECO:0007669"/>
    <property type="project" value="TreeGrafter"/>
</dbReference>
<dbReference type="PANTHER" id="PTHR43591:SF10">
    <property type="entry name" value="ABC TRANSMEMBRANE TYPE-1 DOMAIN-CONTAINING PROTEIN-RELATED"/>
    <property type="match status" value="1"/>
</dbReference>
<dbReference type="AlphaFoldDB" id="A0A8H4LNZ7"/>
<sequence>MSAFGYNNSLSQSPTARYFFRHLLSHLFTQIKKYLDHGWASHYAARPRCDTPEVSEQKPSVEIDALFSRGSRGSRSRAGMTSNMPQSGQNIAESVRTMKNKVMMPTRLESSTASIASSILQYRTIQGRTFHSEKYNTEYFAPNDDQQSASMDITHHYLTLLLDNKLFLAPLKQNIQARIWAIDFADEYPNAEVIGTDLSPIQPTWIPPNVKFELEDATDTWTWPEDTFGFIHIRYLVGAVADWNKLFEEAYSRCKPGGWVQSCEIDPTFYSDDGTVDDDYAFQTWNRLAVEGGKKLGRSFCIVEEGLQVPSIRSAGFVDVQEANYKVPVGSWAKDPKLQEIGQFLRSTMENDAEGYTIMLWNQVMGWPEDEYQVFLMSFRKALKNKRYHGYMKLRYVWAQKPEVDQTET</sequence>
<gene>
    <name evidence="2" type="ORF">FALBO_1468</name>
</gene>
<name>A0A8H4LNZ7_9HYPO</name>
<evidence type="ECO:0000313" key="3">
    <source>
        <dbReference type="Proteomes" id="UP000554235"/>
    </source>
</evidence>
<evidence type="ECO:0000256" key="1">
    <source>
        <dbReference type="ARBA" id="ARBA00038158"/>
    </source>
</evidence>
<dbReference type="Pfam" id="PF13489">
    <property type="entry name" value="Methyltransf_23"/>
    <property type="match status" value="1"/>
</dbReference>
<comment type="similarity">
    <text evidence="1">Belongs to the methyltransferase superfamily. LaeA methyltransferase family.</text>
</comment>
<protein>
    <submittedName>
        <fullName evidence="2">Mrna 3 -end-processing yth1</fullName>
    </submittedName>
</protein>
<accession>A0A8H4LNZ7</accession>
<dbReference type="PANTHER" id="PTHR43591">
    <property type="entry name" value="METHYLTRANSFERASE"/>
    <property type="match status" value="1"/>
</dbReference>
<evidence type="ECO:0000313" key="2">
    <source>
        <dbReference type="EMBL" id="KAF4471611.1"/>
    </source>
</evidence>
<dbReference type="EMBL" id="JAADYS010000182">
    <property type="protein sequence ID" value="KAF4471611.1"/>
    <property type="molecule type" value="Genomic_DNA"/>
</dbReference>
<organism evidence="2 3">
    <name type="scientific">Fusarium albosuccineum</name>
    <dbReference type="NCBI Taxonomy" id="1237068"/>
    <lineage>
        <taxon>Eukaryota</taxon>
        <taxon>Fungi</taxon>
        <taxon>Dikarya</taxon>
        <taxon>Ascomycota</taxon>
        <taxon>Pezizomycotina</taxon>
        <taxon>Sordariomycetes</taxon>
        <taxon>Hypocreomycetidae</taxon>
        <taxon>Hypocreales</taxon>
        <taxon>Nectriaceae</taxon>
        <taxon>Fusarium</taxon>
        <taxon>Fusarium decemcellulare species complex</taxon>
    </lineage>
</organism>
<dbReference type="InterPro" id="IPR029063">
    <property type="entry name" value="SAM-dependent_MTases_sf"/>
</dbReference>
<reference evidence="2 3" key="1">
    <citation type="submission" date="2020-01" db="EMBL/GenBank/DDBJ databases">
        <title>Identification and distribution of gene clusters putatively required for synthesis of sphingolipid metabolism inhibitors in phylogenetically diverse species of the filamentous fungus Fusarium.</title>
        <authorList>
            <person name="Kim H.-S."/>
            <person name="Busman M."/>
            <person name="Brown D.W."/>
            <person name="Divon H."/>
            <person name="Uhlig S."/>
            <person name="Proctor R.H."/>
        </authorList>
    </citation>
    <scope>NUCLEOTIDE SEQUENCE [LARGE SCALE GENOMIC DNA]</scope>
    <source>
        <strain evidence="2 3">NRRL 20459</strain>
    </source>
</reference>
<dbReference type="CDD" id="cd02440">
    <property type="entry name" value="AdoMet_MTases"/>
    <property type="match status" value="1"/>
</dbReference>
<dbReference type="Proteomes" id="UP000554235">
    <property type="component" value="Unassembled WGS sequence"/>
</dbReference>
<dbReference type="OrthoDB" id="2013972at2759"/>
<dbReference type="SUPFAM" id="SSF53335">
    <property type="entry name" value="S-adenosyl-L-methionine-dependent methyltransferases"/>
    <property type="match status" value="1"/>
</dbReference>
<dbReference type="Gene3D" id="3.40.50.150">
    <property type="entry name" value="Vaccinia Virus protein VP39"/>
    <property type="match status" value="1"/>
</dbReference>
<keyword evidence="3" id="KW-1185">Reference proteome</keyword>
<proteinExistence type="inferred from homology"/>